<protein>
    <submittedName>
        <fullName evidence="1">HTH-type transcriptional activator Btr</fullName>
    </submittedName>
</protein>
<reference evidence="1" key="1">
    <citation type="submission" date="2019-03" db="EMBL/GenBank/DDBJ databases">
        <title>Single cell metagenomics reveals metabolic interactions within the superorganism composed of flagellate Streblomastix strix and complex community of Bacteroidetes bacteria on its surface.</title>
        <authorList>
            <person name="Treitli S.C."/>
            <person name="Kolisko M."/>
            <person name="Husnik F."/>
            <person name="Keeling P."/>
            <person name="Hampl V."/>
        </authorList>
    </citation>
    <scope>NUCLEOTIDE SEQUENCE</scope>
    <source>
        <strain evidence="1">STM</strain>
    </source>
</reference>
<proteinExistence type="predicted"/>
<dbReference type="AlphaFoldDB" id="A0A5J4RD43"/>
<sequence length="25" mass="2898">MLKEYSLSDLLLLPSKHIAYYADTI</sequence>
<name>A0A5J4RD43_9ZZZZ</name>
<gene>
    <name evidence="1" type="ORF">EZS27_020094</name>
</gene>
<evidence type="ECO:0000313" key="1">
    <source>
        <dbReference type="EMBL" id="KAA6331285.1"/>
    </source>
</evidence>
<accession>A0A5J4RD43</accession>
<dbReference type="EMBL" id="SNRY01001391">
    <property type="protein sequence ID" value="KAA6331285.1"/>
    <property type="molecule type" value="Genomic_DNA"/>
</dbReference>
<organism evidence="1">
    <name type="scientific">termite gut metagenome</name>
    <dbReference type="NCBI Taxonomy" id="433724"/>
    <lineage>
        <taxon>unclassified sequences</taxon>
        <taxon>metagenomes</taxon>
        <taxon>organismal metagenomes</taxon>
    </lineage>
</organism>
<feature type="non-terminal residue" evidence="1">
    <location>
        <position position="25"/>
    </location>
</feature>
<comment type="caution">
    <text evidence="1">The sequence shown here is derived from an EMBL/GenBank/DDBJ whole genome shotgun (WGS) entry which is preliminary data.</text>
</comment>